<comment type="subcellular location">
    <subcellularLocation>
        <location evidence="1">Mitochondrion</location>
    </subcellularLocation>
</comment>
<accession>A0A9P4Q9D9</accession>
<evidence type="ECO:0000256" key="5">
    <source>
        <dbReference type="ARBA" id="ARBA00026235"/>
    </source>
</evidence>
<gene>
    <name evidence="8" type="ORF">K431DRAFT_284550</name>
</gene>
<dbReference type="OrthoDB" id="74240at2759"/>
<dbReference type="PANTHER" id="PTHR13675:SF0">
    <property type="entry name" value="LYR MOTIF-CONTAINING PROTEIN 2"/>
    <property type="match status" value="1"/>
</dbReference>
<comment type="function">
    <text evidence="6">Involved in efficient integration of the N-module into mitochondrial respiratory chain complex I.</text>
</comment>
<dbReference type="GO" id="GO:0005739">
    <property type="term" value="C:mitochondrion"/>
    <property type="evidence" value="ECO:0007669"/>
    <property type="project" value="UniProtKB-SubCell"/>
</dbReference>
<reference evidence="8" key="1">
    <citation type="journal article" date="2020" name="Stud. Mycol.">
        <title>101 Dothideomycetes genomes: a test case for predicting lifestyles and emergence of pathogens.</title>
        <authorList>
            <person name="Haridas S."/>
            <person name="Albert R."/>
            <person name="Binder M."/>
            <person name="Bloem J."/>
            <person name="Labutti K."/>
            <person name="Salamov A."/>
            <person name="Andreopoulos B."/>
            <person name="Baker S."/>
            <person name="Barry K."/>
            <person name="Bills G."/>
            <person name="Bluhm B."/>
            <person name="Cannon C."/>
            <person name="Castanera R."/>
            <person name="Culley D."/>
            <person name="Daum C."/>
            <person name="Ezra D."/>
            <person name="Gonzalez J."/>
            <person name="Henrissat B."/>
            <person name="Kuo A."/>
            <person name="Liang C."/>
            <person name="Lipzen A."/>
            <person name="Lutzoni F."/>
            <person name="Magnuson J."/>
            <person name="Mondo S."/>
            <person name="Nolan M."/>
            <person name="Ohm R."/>
            <person name="Pangilinan J."/>
            <person name="Park H.-J."/>
            <person name="Ramirez L."/>
            <person name="Alfaro M."/>
            <person name="Sun H."/>
            <person name="Tritt A."/>
            <person name="Yoshinaga Y."/>
            <person name="Zwiers L.-H."/>
            <person name="Turgeon B."/>
            <person name="Goodwin S."/>
            <person name="Spatafora J."/>
            <person name="Crous P."/>
            <person name="Grigoriev I."/>
        </authorList>
    </citation>
    <scope>NUCLEOTIDE SEQUENCE</scope>
    <source>
        <strain evidence="8">CBS 116435</strain>
    </source>
</reference>
<evidence type="ECO:0000256" key="4">
    <source>
        <dbReference type="ARBA" id="ARBA00023128"/>
    </source>
</evidence>
<sequence length="115" mass="13806">MHHFKHGLMNTIKPGVSIWRKTYATFAPSKELKGKPLLTLEHFLQRGRALALWRDIIRAVHRIPRSATRDEMREFARVEFERYRNVHDLDHIRYLISTGKTQLDSMRRYVEQYSL</sequence>
<dbReference type="Pfam" id="PF05347">
    <property type="entry name" value="Complex1_LYR"/>
    <property type="match status" value="1"/>
</dbReference>
<feature type="domain" description="Complex 1 LYR protein" evidence="7">
    <location>
        <begin position="48"/>
        <end position="104"/>
    </location>
</feature>
<evidence type="ECO:0000256" key="1">
    <source>
        <dbReference type="ARBA" id="ARBA00004173"/>
    </source>
</evidence>
<proteinExistence type="inferred from homology"/>
<keyword evidence="4" id="KW-0496">Mitochondrion</keyword>
<evidence type="ECO:0000256" key="3">
    <source>
        <dbReference type="ARBA" id="ARBA00022946"/>
    </source>
</evidence>
<protein>
    <recommendedName>
        <fullName evidence="5">LYR motif-containing protein 2</fullName>
    </recommendedName>
</protein>
<dbReference type="Proteomes" id="UP000799441">
    <property type="component" value="Unassembled WGS sequence"/>
</dbReference>
<dbReference type="InterPro" id="IPR045293">
    <property type="entry name" value="Complex1_LYR_LYRM2"/>
</dbReference>
<dbReference type="AlphaFoldDB" id="A0A9P4Q9D9"/>
<organism evidence="8 9">
    <name type="scientific">Polychaeton citri CBS 116435</name>
    <dbReference type="NCBI Taxonomy" id="1314669"/>
    <lineage>
        <taxon>Eukaryota</taxon>
        <taxon>Fungi</taxon>
        <taxon>Dikarya</taxon>
        <taxon>Ascomycota</taxon>
        <taxon>Pezizomycotina</taxon>
        <taxon>Dothideomycetes</taxon>
        <taxon>Dothideomycetidae</taxon>
        <taxon>Capnodiales</taxon>
        <taxon>Capnodiaceae</taxon>
        <taxon>Polychaeton</taxon>
    </lineage>
</organism>
<dbReference type="PANTHER" id="PTHR13675">
    <property type="entry name" value="LYR MOTIF-CONTAINING PROTEIN 2"/>
    <property type="match status" value="1"/>
</dbReference>
<comment type="similarity">
    <text evidence="2">Belongs to the complex I LYR family.</text>
</comment>
<evidence type="ECO:0000313" key="8">
    <source>
        <dbReference type="EMBL" id="KAF2721870.1"/>
    </source>
</evidence>
<dbReference type="CDD" id="cd20262">
    <property type="entry name" value="Complex1_LYR_LYRM2"/>
    <property type="match status" value="1"/>
</dbReference>
<keyword evidence="9" id="KW-1185">Reference proteome</keyword>
<evidence type="ECO:0000313" key="9">
    <source>
        <dbReference type="Proteomes" id="UP000799441"/>
    </source>
</evidence>
<evidence type="ECO:0000259" key="7">
    <source>
        <dbReference type="Pfam" id="PF05347"/>
    </source>
</evidence>
<comment type="caution">
    <text evidence="8">The sequence shown here is derived from an EMBL/GenBank/DDBJ whole genome shotgun (WGS) entry which is preliminary data.</text>
</comment>
<keyword evidence="3" id="KW-0809">Transit peptide</keyword>
<dbReference type="InterPro" id="IPR008011">
    <property type="entry name" value="Complex1_LYR_dom"/>
</dbReference>
<name>A0A9P4Q9D9_9PEZI</name>
<evidence type="ECO:0000256" key="6">
    <source>
        <dbReference type="ARBA" id="ARBA00044735"/>
    </source>
</evidence>
<evidence type="ECO:0000256" key="2">
    <source>
        <dbReference type="ARBA" id="ARBA00009508"/>
    </source>
</evidence>
<dbReference type="EMBL" id="MU003787">
    <property type="protein sequence ID" value="KAF2721870.1"/>
    <property type="molecule type" value="Genomic_DNA"/>
</dbReference>